<proteinExistence type="predicted"/>
<reference evidence="2" key="1">
    <citation type="journal article" date="2021" name="G3 (Bethesda)">
        <title>Genome and transcriptome analysis of the beet armyworm Spodoptera exigua reveals targets for pest control. .</title>
        <authorList>
            <person name="Simon S."/>
            <person name="Breeschoten T."/>
            <person name="Jansen H.J."/>
            <person name="Dirks R.P."/>
            <person name="Schranz M.E."/>
            <person name="Ros V.I.D."/>
        </authorList>
    </citation>
    <scope>NUCLEOTIDE SEQUENCE</scope>
    <source>
        <strain evidence="2">TB_SE_WUR_2020</strain>
    </source>
</reference>
<protein>
    <submittedName>
        <fullName evidence="2">Uncharacterized protein</fullName>
    </submittedName>
</protein>
<dbReference type="EMBL" id="JACEFF010000418">
    <property type="protein sequence ID" value="KAH9638067.1"/>
    <property type="molecule type" value="Genomic_DNA"/>
</dbReference>
<evidence type="ECO:0000256" key="1">
    <source>
        <dbReference type="SAM" id="MobiDB-lite"/>
    </source>
</evidence>
<organism evidence="2 3">
    <name type="scientific">Spodoptera exigua</name>
    <name type="common">Beet armyworm</name>
    <name type="synonym">Noctua fulgens</name>
    <dbReference type="NCBI Taxonomy" id="7107"/>
    <lineage>
        <taxon>Eukaryota</taxon>
        <taxon>Metazoa</taxon>
        <taxon>Ecdysozoa</taxon>
        <taxon>Arthropoda</taxon>
        <taxon>Hexapoda</taxon>
        <taxon>Insecta</taxon>
        <taxon>Pterygota</taxon>
        <taxon>Neoptera</taxon>
        <taxon>Endopterygota</taxon>
        <taxon>Lepidoptera</taxon>
        <taxon>Glossata</taxon>
        <taxon>Ditrysia</taxon>
        <taxon>Noctuoidea</taxon>
        <taxon>Noctuidae</taxon>
        <taxon>Amphipyrinae</taxon>
        <taxon>Spodoptera</taxon>
    </lineage>
</organism>
<gene>
    <name evidence="2" type="ORF">HF086_014928</name>
</gene>
<feature type="compositionally biased region" description="Basic and acidic residues" evidence="1">
    <location>
        <begin position="200"/>
        <end position="213"/>
    </location>
</feature>
<dbReference type="AlphaFoldDB" id="A0A922MJS2"/>
<feature type="region of interest" description="Disordered" evidence="1">
    <location>
        <begin position="193"/>
        <end position="213"/>
    </location>
</feature>
<accession>A0A922MJS2</accession>
<sequence>MYSIFLFSSIRVINGRQAPTHLLVTRVGPCHGQQKNIVKLSEFSVTTRAYASKLSGIVNISGNIENGWKATMFKCADIRNIDSCDFFKSFFVISNGCSSKTKESNLYSILFNHTVPKMQCPLQAGSYKLQNYTFHSDDNYVTAFESKTSTSAFGYTCRLEGFSVYRKKLKKIFCVETYLEVLYKRHHDWLNNSNTQPSTDHSENSRELVDENK</sequence>
<evidence type="ECO:0000313" key="2">
    <source>
        <dbReference type="EMBL" id="KAH9638067.1"/>
    </source>
</evidence>
<evidence type="ECO:0000313" key="3">
    <source>
        <dbReference type="Proteomes" id="UP000814243"/>
    </source>
</evidence>
<comment type="caution">
    <text evidence="2">The sequence shown here is derived from an EMBL/GenBank/DDBJ whole genome shotgun (WGS) entry which is preliminary data.</text>
</comment>
<dbReference type="Proteomes" id="UP000814243">
    <property type="component" value="Unassembled WGS sequence"/>
</dbReference>
<name>A0A922MJS2_SPOEX</name>